<organism evidence="9 10">
    <name type="scientific">Sulfitobacter aestuarii</name>
    <dbReference type="NCBI Taxonomy" id="2161676"/>
    <lineage>
        <taxon>Bacteria</taxon>
        <taxon>Pseudomonadati</taxon>
        <taxon>Pseudomonadota</taxon>
        <taxon>Alphaproteobacteria</taxon>
        <taxon>Rhodobacterales</taxon>
        <taxon>Roseobacteraceae</taxon>
        <taxon>Sulfitobacter</taxon>
    </lineage>
</organism>
<dbReference type="Gene3D" id="2.40.50.100">
    <property type="match status" value="1"/>
</dbReference>
<reference evidence="10" key="1">
    <citation type="journal article" date="2019" name="Int. J. Syst. Evol. Microbiol.">
        <title>The Global Catalogue of Microorganisms (GCM) 10K type strain sequencing project: providing services to taxonomists for standard genome sequencing and annotation.</title>
        <authorList>
            <consortium name="The Broad Institute Genomics Platform"/>
            <consortium name="The Broad Institute Genome Sequencing Center for Infectious Disease"/>
            <person name="Wu L."/>
            <person name="Ma J."/>
        </authorList>
    </citation>
    <scope>NUCLEOTIDE SEQUENCE [LARGE SCALE GENOMIC DNA]</scope>
    <source>
        <strain evidence="10">TISTR 2562</strain>
    </source>
</reference>
<evidence type="ECO:0000259" key="6">
    <source>
        <dbReference type="Pfam" id="PF25917"/>
    </source>
</evidence>
<evidence type="ECO:0000256" key="2">
    <source>
        <dbReference type="ARBA" id="ARBA00009477"/>
    </source>
</evidence>
<keyword evidence="5" id="KW-0732">Signal</keyword>
<protein>
    <submittedName>
        <fullName evidence="9">Efflux RND transporter periplasmic adaptor subunit</fullName>
    </submittedName>
</protein>
<accession>A0ABW5U4Q7</accession>
<feature type="compositionally biased region" description="Low complexity" evidence="4">
    <location>
        <begin position="405"/>
        <end position="420"/>
    </location>
</feature>
<dbReference type="PANTHER" id="PTHR30158:SF3">
    <property type="entry name" value="MULTIDRUG EFFLUX PUMP SUBUNIT ACRA-RELATED"/>
    <property type="match status" value="1"/>
</dbReference>
<dbReference type="Pfam" id="PF25944">
    <property type="entry name" value="Beta-barrel_RND"/>
    <property type="match status" value="1"/>
</dbReference>
<feature type="region of interest" description="Disordered" evidence="4">
    <location>
        <begin position="362"/>
        <end position="420"/>
    </location>
</feature>
<dbReference type="InterPro" id="IPR058627">
    <property type="entry name" value="MdtA-like_C"/>
</dbReference>
<feature type="signal peptide" evidence="5">
    <location>
        <begin position="1"/>
        <end position="27"/>
    </location>
</feature>
<comment type="caution">
    <text evidence="9">The sequence shown here is derived from an EMBL/GenBank/DDBJ whole genome shotgun (WGS) entry which is preliminary data.</text>
</comment>
<dbReference type="RefSeq" id="WP_386374933.1">
    <property type="nucleotide sequence ID" value="NZ_JBHUMP010000010.1"/>
</dbReference>
<dbReference type="Pfam" id="PF25917">
    <property type="entry name" value="BSH_RND"/>
    <property type="match status" value="1"/>
</dbReference>
<dbReference type="InterPro" id="IPR058625">
    <property type="entry name" value="MdtA-like_BSH"/>
</dbReference>
<dbReference type="PANTHER" id="PTHR30158">
    <property type="entry name" value="ACRA/E-RELATED COMPONENT OF DRUG EFFLUX TRANSPORTER"/>
    <property type="match status" value="1"/>
</dbReference>
<dbReference type="Pfam" id="PF25967">
    <property type="entry name" value="RND-MFP_C"/>
    <property type="match status" value="1"/>
</dbReference>
<dbReference type="SUPFAM" id="SSF111369">
    <property type="entry name" value="HlyD-like secretion proteins"/>
    <property type="match status" value="1"/>
</dbReference>
<dbReference type="Gene3D" id="2.40.30.170">
    <property type="match status" value="1"/>
</dbReference>
<feature type="coiled-coil region" evidence="3">
    <location>
        <begin position="101"/>
        <end position="173"/>
    </location>
</feature>
<name>A0ABW5U4Q7_9RHOB</name>
<evidence type="ECO:0000259" key="7">
    <source>
        <dbReference type="Pfam" id="PF25944"/>
    </source>
</evidence>
<sequence length="420" mass="43824">MKPIRPWLRPALLGLTLLLSAPLATQAQEGRPPAAVSVMTLQPQSVTLTTTLPGRVVASARAEVRPQVAGIITERQFREGGQVEEGDVLYQIDPASYDAALAIARASVAQAKAGLEKAEKEARRIDALQSRNVASASAADEADAALAIAAANLEAAEAQLQSAQIEKDRTTIRARLSGEIGRSLTSPGALVTASQATPLAVIQNIDPVYVDVTQSAAELLAWRRSHGNGPADLADPSVTLTLADGVAFDQKGMLTAAEPEVDEQTGVVVLRMSFDNPDKLLLPGMYVQVEMPTETLDSALVVPQQAVSRDRRGQATALIVTEENVVEQRELTILQARGADWIVSDGLSAGDRLVVAGFQKTGPGATVTPQEVAAPQATGAEADPVAPEGEQTEQTAPRAEKTEASAEAGSGTAAAATETD</sequence>
<evidence type="ECO:0000313" key="9">
    <source>
        <dbReference type="EMBL" id="MFD2740407.1"/>
    </source>
</evidence>
<dbReference type="EMBL" id="JBHUMP010000010">
    <property type="protein sequence ID" value="MFD2740407.1"/>
    <property type="molecule type" value="Genomic_DNA"/>
</dbReference>
<keyword evidence="10" id="KW-1185">Reference proteome</keyword>
<dbReference type="InterPro" id="IPR006143">
    <property type="entry name" value="RND_pump_MFP"/>
</dbReference>
<dbReference type="Gene3D" id="1.10.287.470">
    <property type="entry name" value="Helix hairpin bin"/>
    <property type="match status" value="1"/>
</dbReference>
<evidence type="ECO:0000313" key="10">
    <source>
        <dbReference type="Proteomes" id="UP001597474"/>
    </source>
</evidence>
<keyword evidence="3" id="KW-0175">Coiled coil</keyword>
<feature type="domain" description="Multidrug resistance protein MdtA-like beta-barrel" evidence="7">
    <location>
        <begin position="207"/>
        <end position="292"/>
    </location>
</feature>
<feature type="domain" description="Multidrug resistance protein MdtA-like C-terminal permuted SH3" evidence="8">
    <location>
        <begin position="299"/>
        <end position="360"/>
    </location>
</feature>
<dbReference type="NCBIfam" id="TIGR01730">
    <property type="entry name" value="RND_mfp"/>
    <property type="match status" value="1"/>
</dbReference>
<gene>
    <name evidence="9" type="ORF">ACFSUD_12540</name>
</gene>
<comment type="subcellular location">
    <subcellularLocation>
        <location evidence="1">Cell envelope</location>
    </subcellularLocation>
</comment>
<feature type="chain" id="PRO_5045144127" evidence="5">
    <location>
        <begin position="28"/>
        <end position="420"/>
    </location>
</feature>
<evidence type="ECO:0000256" key="3">
    <source>
        <dbReference type="SAM" id="Coils"/>
    </source>
</evidence>
<dbReference type="InterPro" id="IPR058626">
    <property type="entry name" value="MdtA-like_b-barrel"/>
</dbReference>
<feature type="domain" description="Multidrug resistance protein MdtA-like barrel-sandwich hybrid" evidence="6">
    <location>
        <begin position="62"/>
        <end position="203"/>
    </location>
</feature>
<evidence type="ECO:0000256" key="5">
    <source>
        <dbReference type="SAM" id="SignalP"/>
    </source>
</evidence>
<evidence type="ECO:0000256" key="4">
    <source>
        <dbReference type="SAM" id="MobiDB-lite"/>
    </source>
</evidence>
<dbReference type="Proteomes" id="UP001597474">
    <property type="component" value="Unassembled WGS sequence"/>
</dbReference>
<evidence type="ECO:0000259" key="8">
    <source>
        <dbReference type="Pfam" id="PF25967"/>
    </source>
</evidence>
<evidence type="ECO:0000256" key="1">
    <source>
        <dbReference type="ARBA" id="ARBA00004196"/>
    </source>
</evidence>
<dbReference type="Gene3D" id="2.40.420.20">
    <property type="match status" value="1"/>
</dbReference>
<comment type="similarity">
    <text evidence="2">Belongs to the membrane fusion protein (MFP) (TC 8.A.1) family.</text>
</comment>
<proteinExistence type="inferred from homology"/>